<comment type="caution">
    <text evidence="10">The sequence shown here is derived from an EMBL/GenBank/DDBJ whole genome shotgun (WGS) entry which is preliminary data.</text>
</comment>
<dbReference type="InterPro" id="IPR051811">
    <property type="entry name" value="Cytochrome_c550/c551-like"/>
</dbReference>
<evidence type="ECO:0000256" key="6">
    <source>
        <dbReference type="PROSITE-ProRule" id="PRU00433"/>
    </source>
</evidence>
<dbReference type="InterPro" id="IPR012218">
    <property type="entry name" value="Cyt_c_BACSU-c550-type"/>
</dbReference>
<dbReference type="InterPro" id="IPR009056">
    <property type="entry name" value="Cyt_c-like_dom"/>
</dbReference>
<gene>
    <name evidence="10" type="ORF">ACFSW4_08945</name>
</gene>
<keyword evidence="2 6" id="KW-0349">Heme</keyword>
<feature type="signal peptide" evidence="8">
    <location>
        <begin position="1"/>
        <end position="19"/>
    </location>
</feature>
<dbReference type="Pfam" id="PF13442">
    <property type="entry name" value="Cytochrome_CBB3"/>
    <property type="match status" value="1"/>
</dbReference>
<accession>A0ABW5QB13</accession>
<evidence type="ECO:0000256" key="8">
    <source>
        <dbReference type="SAM" id="SignalP"/>
    </source>
</evidence>
<evidence type="ECO:0000313" key="11">
    <source>
        <dbReference type="Proteomes" id="UP001597452"/>
    </source>
</evidence>
<proteinExistence type="predicted"/>
<keyword evidence="11" id="KW-1185">Reference proteome</keyword>
<protein>
    <submittedName>
        <fullName evidence="10">C-type cytochrome</fullName>
    </submittedName>
</protein>
<dbReference type="Gene3D" id="1.10.760.10">
    <property type="entry name" value="Cytochrome c-like domain"/>
    <property type="match status" value="1"/>
</dbReference>
<dbReference type="PIRSF" id="PIRSF000025">
    <property type="entry name" value="Cytc_Bsub_c550"/>
    <property type="match status" value="1"/>
</dbReference>
<feature type="compositionally biased region" description="Acidic residues" evidence="7">
    <location>
        <begin position="35"/>
        <end position="46"/>
    </location>
</feature>
<dbReference type="Proteomes" id="UP001597452">
    <property type="component" value="Unassembled WGS sequence"/>
</dbReference>
<feature type="domain" description="Cytochrome c" evidence="9">
    <location>
        <begin position="53"/>
        <end position="126"/>
    </location>
</feature>
<evidence type="ECO:0000256" key="3">
    <source>
        <dbReference type="ARBA" id="ARBA00022723"/>
    </source>
</evidence>
<evidence type="ECO:0000256" key="2">
    <source>
        <dbReference type="ARBA" id="ARBA00022617"/>
    </source>
</evidence>
<feature type="chain" id="PRO_5045380008" evidence="8">
    <location>
        <begin position="20"/>
        <end position="126"/>
    </location>
</feature>
<evidence type="ECO:0000256" key="7">
    <source>
        <dbReference type="SAM" id="MobiDB-lite"/>
    </source>
</evidence>
<evidence type="ECO:0000313" key="10">
    <source>
        <dbReference type="EMBL" id="MFD2638988.1"/>
    </source>
</evidence>
<evidence type="ECO:0000259" key="9">
    <source>
        <dbReference type="PROSITE" id="PS51007"/>
    </source>
</evidence>
<dbReference type="SUPFAM" id="SSF46626">
    <property type="entry name" value="Cytochrome c"/>
    <property type="match status" value="1"/>
</dbReference>
<keyword evidence="3 6" id="KW-0479">Metal-binding</keyword>
<dbReference type="PROSITE" id="PS51007">
    <property type="entry name" value="CYTC"/>
    <property type="match status" value="1"/>
</dbReference>
<keyword evidence="4" id="KW-0249">Electron transport</keyword>
<reference evidence="11" key="1">
    <citation type="journal article" date="2019" name="Int. J. Syst. Evol. Microbiol.">
        <title>The Global Catalogue of Microorganisms (GCM) 10K type strain sequencing project: providing services to taxonomists for standard genome sequencing and annotation.</title>
        <authorList>
            <consortium name="The Broad Institute Genomics Platform"/>
            <consortium name="The Broad Institute Genome Sequencing Center for Infectious Disease"/>
            <person name="Wu L."/>
            <person name="Ma J."/>
        </authorList>
    </citation>
    <scope>NUCLEOTIDE SEQUENCE [LARGE SCALE GENOMIC DNA]</scope>
    <source>
        <strain evidence="11">TISTR 1571</strain>
    </source>
</reference>
<keyword evidence="1" id="KW-0813">Transport</keyword>
<evidence type="ECO:0000256" key="5">
    <source>
        <dbReference type="ARBA" id="ARBA00023004"/>
    </source>
</evidence>
<organism evidence="10 11">
    <name type="scientific">Piscibacillus salipiscarius</name>
    <dbReference type="NCBI Taxonomy" id="299480"/>
    <lineage>
        <taxon>Bacteria</taxon>
        <taxon>Bacillati</taxon>
        <taxon>Bacillota</taxon>
        <taxon>Bacilli</taxon>
        <taxon>Bacillales</taxon>
        <taxon>Bacillaceae</taxon>
        <taxon>Piscibacillus</taxon>
    </lineage>
</organism>
<keyword evidence="8" id="KW-0732">Signal</keyword>
<dbReference type="PANTHER" id="PTHR37823">
    <property type="entry name" value="CYTOCHROME C-553-LIKE"/>
    <property type="match status" value="1"/>
</dbReference>
<dbReference type="EMBL" id="JBHUMZ010000021">
    <property type="protein sequence ID" value="MFD2638988.1"/>
    <property type="molecule type" value="Genomic_DNA"/>
</dbReference>
<dbReference type="PROSITE" id="PS51257">
    <property type="entry name" value="PROKAR_LIPOPROTEIN"/>
    <property type="match status" value="1"/>
</dbReference>
<dbReference type="InterPro" id="IPR036909">
    <property type="entry name" value="Cyt_c-like_dom_sf"/>
</dbReference>
<dbReference type="PANTHER" id="PTHR37823:SF4">
    <property type="entry name" value="MENAQUINOL-CYTOCHROME C REDUCTASE CYTOCHROME B_C SUBUNIT"/>
    <property type="match status" value="1"/>
</dbReference>
<feature type="region of interest" description="Disordered" evidence="7">
    <location>
        <begin position="100"/>
        <end position="126"/>
    </location>
</feature>
<evidence type="ECO:0000256" key="4">
    <source>
        <dbReference type="ARBA" id="ARBA00022982"/>
    </source>
</evidence>
<feature type="compositionally biased region" description="Low complexity" evidence="7">
    <location>
        <begin position="50"/>
        <end position="59"/>
    </location>
</feature>
<feature type="region of interest" description="Disordered" evidence="7">
    <location>
        <begin position="20"/>
        <end position="59"/>
    </location>
</feature>
<keyword evidence="5 6" id="KW-0408">Iron</keyword>
<sequence length="126" mass="12846">MKKILVGMFSVMLVLAACGGGDDGGNNGDTGDTGDTGEEQSGEESGQESGGEQTAQAGEEVYKTNCASCHGGDLSGGMGPSLKNVGDNYSADDIVGIIKNGKGQMPAQDQVSEEDAQKVADWLVNR</sequence>
<name>A0ABW5QB13_9BACI</name>
<evidence type="ECO:0000256" key="1">
    <source>
        <dbReference type="ARBA" id="ARBA00022448"/>
    </source>
</evidence>
<dbReference type="RefSeq" id="WP_377328767.1">
    <property type="nucleotide sequence ID" value="NZ_JBHUMZ010000021.1"/>
</dbReference>